<evidence type="ECO:0000256" key="3">
    <source>
        <dbReference type="ARBA" id="ARBA00009120"/>
    </source>
</evidence>
<feature type="transmembrane region" description="Helical" evidence="8">
    <location>
        <begin position="381"/>
        <end position="399"/>
    </location>
</feature>
<dbReference type="Gene3D" id="1.20.1250.20">
    <property type="entry name" value="MFS general substrate transporter like domains"/>
    <property type="match status" value="2"/>
</dbReference>
<dbReference type="InterPro" id="IPR036259">
    <property type="entry name" value="MFS_trans_sf"/>
</dbReference>
<keyword evidence="10" id="KW-1185">Reference proteome</keyword>
<dbReference type="GO" id="GO:0005354">
    <property type="term" value="F:galactose transmembrane transporter activity"/>
    <property type="evidence" value="ECO:0007669"/>
    <property type="project" value="InterPro"/>
</dbReference>
<protein>
    <submittedName>
        <fullName evidence="9">Glucose/galactose transporter</fullName>
    </submittedName>
</protein>
<dbReference type="RefSeq" id="WP_007619923.1">
    <property type="nucleotide sequence ID" value="NZ_BAEO01000029.1"/>
</dbReference>
<evidence type="ECO:0000313" key="10">
    <source>
        <dbReference type="Proteomes" id="UP000006327"/>
    </source>
</evidence>
<feature type="transmembrane region" description="Helical" evidence="8">
    <location>
        <begin position="411"/>
        <end position="428"/>
    </location>
</feature>
<dbReference type="Pfam" id="PF07690">
    <property type="entry name" value="MFS_1"/>
    <property type="match status" value="1"/>
</dbReference>
<dbReference type="OrthoDB" id="9795150at2"/>
<dbReference type="GO" id="GO:0005886">
    <property type="term" value="C:plasma membrane"/>
    <property type="evidence" value="ECO:0007669"/>
    <property type="project" value="UniProtKB-SubCell"/>
</dbReference>
<accession>K6YM73</accession>
<proteinExistence type="inferred from homology"/>
<dbReference type="InterPro" id="IPR011701">
    <property type="entry name" value="MFS"/>
</dbReference>
<comment type="caution">
    <text evidence="9">The sequence shown here is derived from an EMBL/GenBank/DDBJ whole genome shotgun (WGS) entry which is preliminary data.</text>
</comment>
<feature type="transmembrane region" description="Helical" evidence="8">
    <location>
        <begin position="346"/>
        <end position="369"/>
    </location>
</feature>
<sequence>MTTINKSPSTLMPMLIIGSLFFMFGFVTWLNGSLIPFLQIACELDHIEAYFVTMAFYISYTVMALPMSYILRKTGFKEGMVLGLFVMVAGALTFIPAAYTREYSVFLVALFMLGAGLTILQTASNPYIVLLGPRESAAVRISIMGILNKGAGVIAPLVFTAFILTDMSQFTEVRLASLDAEQKVLELAELSSRLVTPYLMMAFMLLLLGIFIKMVPLPSVNSDDETSANDTSNSSILQKPQVILGAIALFFYVGAEVVAGDTIGLFSKELGVSNFGQMTSYTMGFMVLGYILGLLVIPRWISQGKALAISAVLGVVLTVLLLNASVDSNGIWDVVFGWTGLPAIPNAVLYVALFGLANALVWPAIWPLALSDLNQKDTSTASALLIMGISGGALLPLLYGILVEASGNAKSAYWIMIPCYVFIIFYAVKGHKLRQWSRD</sequence>
<evidence type="ECO:0000256" key="6">
    <source>
        <dbReference type="ARBA" id="ARBA00022989"/>
    </source>
</evidence>
<feature type="transmembrane region" description="Helical" evidence="8">
    <location>
        <begin position="278"/>
        <end position="297"/>
    </location>
</feature>
<feature type="transmembrane region" description="Helical" evidence="8">
    <location>
        <begin position="105"/>
        <end position="129"/>
    </location>
</feature>
<evidence type="ECO:0000256" key="8">
    <source>
        <dbReference type="SAM" id="Phobius"/>
    </source>
</evidence>
<dbReference type="eggNOG" id="COG0738">
    <property type="taxonomic scope" value="Bacteria"/>
</dbReference>
<dbReference type="SUPFAM" id="SSF103473">
    <property type="entry name" value="MFS general substrate transporter"/>
    <property type="match status" value="1"/>
</dbReference>
<feature type="transmembrane region" description="Helical" evidence="8">
    <location>
        <begin position="12"/>
        <end position="30"/>
    </location>
</feature>
<dbReference type="InterPro" id="IPR005964">
    <property type="entry name" value="Glc/Gal_transptr_bac"/>
</dbReference>
<dbReference type="NCBIfam" id="TIGR01272">
    <property type="entry name" value="gluP"/>
    <property type="match status" value="1"/>
</dbReference>
<feature type="transmembrane region" description="Helical" evidence="8">
    <location>
        <begin position="306"/>
        <end position="326"/>
    </location>
</feature>
<evidence type="ECO:0000256" key="2">
    <source>
        <dbReference type="ARBA" id="ARBA00004429"/>
    </source>
</evidence>
<keyword evidence="4" id="KW-1003">Cell membrane</keyword>
<reference evidence="9 10" key="1">
    <citation type="journal article" date="2017" name="Antonie Van Leeuwenhoek">
        <title>Rhizobium rhizosphaerae sp. nov., a novel species isolated from rice rhizosphere.</title>
        <authorList>
            <person name="Zhao J.J."/>
            <person name="Zhang J."/>
            <person name="Zhang R.J."/>
            <person name="Zhang C.W."/>
            <person name="Yin H.Q."/>
            <person name="Zhang X.X."/>
        </authorList>
    </citation>
    <scope>NUCLEOTIDE SEQUENCE [LARGE SCALE GENOMIC DNA]</scope>
    <source>
        <strain evidence="9 10">BSs20135</strain>
    </source>
</reference>
<comment type="function">
    <text evidence="1">Intake of glucose and galactose.</text>
</comment>
<evidence type="ECO:0000256" key="1">
    <source>
        <dbReference type="ARBA" id="ARBA00003321"/>
    </source>
</evidence>
<dbReference type="EMBL" id="BAEO01000029">
    <property type="protein sequence ID" value="GAC19262.1"/>
    <property type="molecule type" value="Genomic_DNA"/>
</dbReference>
<comment type="subcellular location">
    <subcellularLocation>
        <location evidence="2">Cell inner membrane</location>
        <topology evidence="2">Multi-pass membrane protein</topology>
    </subcellularLocation>
</comment>
<gene>
    <name evidence="9" type="ORF">GARC_2295</name>
</gene>
<evidence type="ECO:0000256" key="5">
    <source>
        <dbReference type="ARBA" id="ARBA00022692"/>
    </source>
</evidence>
<name>K6YM73_9ALTE</name>
<dbReference type="STRING" id="493475.GARC_2295"/>
<dbReference type="PANTHER" id="PTHR43702">
    <property type="entry name" value="L-FUCOSE-PROTON SYMPORTER"/>
    <property type="match status" value="1"/>
</dbReference>
<feature type="transmembrane region" description="Helical" evidence="8">
    <location>
        <begin position="81"/>
        <end position="99"/>
    </location>
</feature>
<dbReference type="AlphaFoldDB" id="K6YM73"/>
<feature type="transmembrane region" description="Helical" evidence="8">
    <location>
        <begin position="195"/>
        <end position="212"/>
    </location>
</feature>
<dbReference type="InterPro" id="IPR050375">
    <property type="entry name" value="MFS_TsgA-like"/>
</dbReference>
<keyword evidence="7 8" id="KW-0472">Membrane</keyword>
<organism evidence="9 10">
    <name type="scientific">Paraglaciecola arctica BSs20135</name>
    <dbReference type="NCBI Taxonomy" id="493475"/>
    <lineage>
        <taxon>Bacteria</taxon>
        <taxon>Pseudomonadati</taxon>
        <taxon>Pseudomonadota</taxon>
        <taxon>Gammaproteobacteria</taxon>
        <taxon>Alteromonadales</taxon>
        <taxon>Alteromonadaceae</taxon>
        <taxon>Paraglaciecola</taxon>
    </lineage>
</organism>
<evidence type="ECO:0000256" key="4">
    <source>
        <dbReference type="ARBA" id="ARBA00022475"/>
    </source>
</evidence>
<keyword evidence="6 8" id="KW-1133">Transmembrane helix</keyword>
<dbReference type="Proteomes" id="UP000006327">
    <property type="component" value="Unassembled WGS sequence"/>
</dbReference>
<keyword evidence="5 8" id="KW-0812">Transmembrane</keyword>
<evidence type="ECO:0000256" key="7">
    <source>
        <dbReference type="ARBA" id="ARBA00023136"/>
    </source>
</evidence>
<dbReference type="CDD" id="cd17394">
    <property type="entry name" value="MFS_FucP_like"/>
    <property type="match status" value="1"/>
</dbReference>
<evidence type="ECO:0000313" key="9">
    <source>
        <dbReference type="EMBL" id="GAC19262.1"/>
    </source>
</evidence>
<comment type="similarity">
    <text evidence="3">Belongs to the major facilitator superfamily. FHS transporter (TC 2.A.1.7) family.</text>
</comment>
<dbReference type="PANTHER" id="PTHR43702:SF12">
    <property type="entry name" value="N-ACETYL GLUCOSAMINE TRANSPORTER NAGP"/>
    <property type="match status" value="1"/>
</dbReference>
<feature type="transmembrane region" description="Helical" evidence="8">
    <location>
        <begin position="141"/>
        <end position="164"/>
    </location>
</feature>
<feature type="transmembrane region" description="Helical" evidence="8">
    <location>
        <begin position="242"/>
        <end position="266"/>
    </location>
</feature>
<dbReference type="GO" id="GO:0055056">
    <property type="term" value="F:D-glucose transmembrane transporter activity"/>
    <property type="evidence" value="ECO:0007669"/>
    <property type="project" value="InterPro"/>
</dbReference>
<feature type="transmembrane region" description="Helical" evidence="8">
    <location>
        <begin position="50"/>
        <end position="69"/>
    </location>
</feature>
<dbReference type="GO" id="GO:1904659">
    <property type="term" value="P:D-glucose transmembrane transport"/>
    <property type="evidence" value="ECO:0007669"/>
    <property type="project" value="InterPro"/>
</dbReference>